<proteinExistence type="predicted"/>
<dbReference type="Gene3D" id="2.60.40.2700">
    <property type="match status" value="1"/>
</dbReference>
<reference evidence="3 4" key="1">
    <citation type="submission" date="2017-10" db="EMBL/GenBank/DDBJ databases">
        <title>Sequencing the genomes of 1000 actinobacteria strains.</title>
        <authorList>
            <person name="Klenk H.-P."/>
        </authorList>
    </citation>
    <scope>NUCLEOTIDE SEQUENCE [LARGE SCALE GENOMIC DNA]</scope>
    <source>
        <strain evidence="3 4">DSM 21574</strain>
    </source>
</reference>
<feature type="signal peptide" evidence="2">
    <location>
        <begin position="1"/>
        <end position="18"/>
    </location>
</feature>
<feature type="compositionally biased region" description="Pro residues" evidence="1">
    <location>
        <begin position="235"/>
        <end position="257"/>
    </location>
</feature>
<sequence>MLALAVVAALGLALPAQHTDASDLQQLTVRTTGIPAGTEVGLFRLDSTGTRLGWQESASTDATGAVTFATVPGQTYTLWAAETATTFPQYLGGAASLDAAARFTTPDAATSEQAFAVAPAPLVTGAVTWPDQGTTAYGEVNLHTWDAAAKTWALASYAPITDLTATGGTFTAKAPAGVAVALSAFVERADRSTASGWLGSGTTAPASLAAATTVTATEQSPVTGVALALVDVAPSPEPGPSPEPSPSGPQSPSPSPTTPASTTPAPTPAPPVTAPPRSTTNTPTNDAPARPPATEPRTVPPVAAKISGKPRVGARLTATAAPRGWTASYTWKRDGRAIARANARAYRPTTSDAGRRLSVTVSLRKTGYAPAASTSKAVRVAKVASKVRVAAAKRAVRVTVKAKGVAKPTGKVTVKVGKTSRTYTLKARHRGVLTVKAPAGRAKVRVTYQGDARVAKGTTTKTVRVR</sequence>
<dbReference type="EMBL" id="PDJH01000001">
    <property type="protein sequence ID" value="PFG37032.1"/>
    <property type="molecule type" value="Genomic_DNA"/>
</dbReference>
<feature type="compositionally biased region" description="Pro residues" evidence="1">
    <location>
        <begin position="265"/>
        <end position="274"/>
    </location>
</feature>
<comment type="caution">
    <text evidence="3">The sequence shown here is derived from an EMBL/GenBank/DDBJ whole genome shotgun (WGS) entry which is preliminary data.</text>
</comment>
<feature type="region of interest" description="Disordered" evidence="1">
    <location>
        <begin position="232"/>
        <end position="311"/>
    </location>
</feature>
<evidence type="ECO:0000313" key="4">
    <source>
        <dbReference type="Proteomes" id="UP000221394"/>
    </source>
</evidence>
<feature type="chain" id="PRO_5038338302" description="Ig-like domain-containing protein" evidence="2">
    <location>
        <begin position="19"/>
        <end position="466"/>
    </location>
</feature>
<gene>
    <name evidence="3" type="ORF">ATL41_1776</name>
</gene>
<organism evidence="3 4">
    <name type="scientific">Flavimobilis soli</name>
    <dbReference type="NCBI Taxonomy" id="442709"/>
    <lineage>
        <taxon>Bacteria</taxon>
        <taxon>Bacillati</taxon>
        <taxon>Actinomycetota</taxon>
        <taxon>Actinomycetes</taxon>
        <taxon>Micrococcales</taxon>
        <taxon>Jonesiaceae</taxon>
        <taxon>Flavimobilis</taxon>
    </lineage>
</organism>
<evidence type="ECO:0000256" key="1">
    <source>
        <dbReference type="SAM" id="MobiDB-lite"/>
    </source>
</evidence>
<name>A0A2A9EFI9_9MICO</name>
<feature type="compositionally biased region" description="Low complexity" evidence="1">
    <location>
        <begin position="295"/>
        <end position="304"/>
    </location>
</feature>
<accession>A0A2A9EFI9</accession>
<dbReference type="Proteomes" id="UP000221394">
    <property type="component" value="Unassembled WGS sequence"/>
</dbReference>
<evidence type="ECO:0008006" key="5">
    <source>
        <dbReference type="Google" id="ProtNLM"/>
    </source>
</evidence>
<dbReference type="AlphaFoldDB" id="A0A2A9EFI9"/>
<protein>
    <recommendedName>
        <fullName evidence="5">Ig-like domain-containing protein</fullName>
    </recommendedName>
</protein>
<evidence type="ECO:0000256" key="2">
    <source>
        <dbReference type="SAM" id="SignalP"/>
    </source>
</evidence>
<keyword evidence="2" id="KW-0732">Signal</keyword>
<evidence type="ECO:0000313" key="3">
    <source>
        <dbReference type="EMBL" id="PFG37032.1"/>
    </source>
</evidence>
<keyword evidence="4" id="KW-1185">Reference proteome</keyword>